<dbReference type="InterPro" id="IPR043519">
    <property type="entry name" value="NT_sf"/>
</dbReference>
<feature type="domain" description="YgxA-like substrate binding" evidence="2">
    <location>
        <begin position="122"/>
        <end position="220"/>
    </location>
</feature>
<sequence length="293" mass="33780">MELANFSFYYGNTVDEQAIGALAYRNSAKTMQGSLIHDFEVNIAVVYEGTPDEPLIQHSIVNGERCQVISVGLDDLHRELLSGTHKILIKCLLEGDIIKDSQDRLSNLRRDFLRFAEPFREQKLFIGFAHFLQKYVDAKTLLHDDRVLDAYHTLLEGLHYWAGLELIERGIHPESAVWEQITGLNTPVRKLYEELTISTETLGQRVELALLAYEFSMISKLESSSALLIRVLRSRRHPWTVQELTLHPELAPVSRELPIVMRKLIYRGLVKELPMWRDSRPHGTETIRYCLDL</sequence>
<evidence type="ECO:0000313" key="3">
    <source>
        <dbReference type="EMBL" id="KOR82123.1"/>
    </source>
</evidence>
<keyword evidence="4" id="KW-1185">Reference proteome</keyword>
<proteinExistence type="predicted"/>
<dbReference type="Gene3D" id="1.20.120.330">
    <property type="entry name" value="Nucleotidyltransferases domain 2"/>
    <property type="match status" value="1"/>
</dbReference>
<dbReference type="Gene3D" id="3.30.460.10">
    <property type="entry name" value="Beta Polymerase, domain 2"/>
    <property type="match status" value="1"/>
</dbReference>
<dbReference type="InterPro" id="IPR054515">
    <property type="entry name" value="YgxA-like_substrate-bd"/>
</dbReference>
<evidence type="ECO:0000313" key="4">
    <source>
        <dbReference type="Proteomes" id="UP000036932"/>
    </source>
</evidence>
<dbReference type="OrthoDB" id="2350973at2"/>
<name>A0A0M1NIN0_9BACL</name>
<comment type="caution">
    <text evidence="3">The sequence shown here is derived from an EMBL/GenBank/DDBJ whole genome shotgun (WGS) entry which is preliminary data.</text>
</comment>
<dbReference type="AlphaFoldDB" id="A0A0M1NIN0"/>
<dbReference type="EMBL" id="LIUT01000005">
    <property type="protein sequence ID" value="KOR82123.1"/>
    <property type="molecule type" value="Genomic_DNA"/>
</dbReference>
<evidence type="ECO:0000259" key="1">
    <source>
        <dbReference type="Pfam" id="PF14540"/>
    </source>
</evidence>
<dbReference type="Proteomes" id="UP000036932">
    <property type="component" value="Unassembled WGS sequence"/>
</dbReference>
<dbReference type="PATRIC" id="fig|1705565.3.peg.207"/>
<reference evidence="4" key="1">
    <citation type="submission" date="2015-08" db="EMBL/GenBank/DDBJ databases">
        <title>Genome sequencing project for genomic taxonomy and phylogenomics of Bacillus-like bacteria.</title>
        <authorList>
            <person name="Liu B."/>
            <person name="Wang J."/>
            <person name="Zhu Y."/>
            <person name="Liu G."/>
            <person name="Chen Q."/>
            <person name="Chen Z."/>
            <person name="Lan J."/>
            <person name="Che J."/>
            <person name="Ge C."/>
            <person name="Shi H."/>
            <person name="Pan Z."/>
            <person name="Liu X."/>
        </authorList>
    </citation>
    <scope>NUCLEOTIDE SEQUENCE [LARGE SCALE GENOMIC DNA]</scope>
    <source>
        <strain evidence="4">FJAT-22460</strain>
    </source>
</reference>
<dbReference type="Pfam" id="PF14540">
    <property type="entry name" value="NTF-like"/>
    <property type="match status" value="1"/>
</dbReference>
<feature type="domain" description="Nucleotidyltransferase-like" evidence="1">
    <location>
        <begin position="31"/>
        <end position="116"/>
    </location>
</feature>
<dbReference type="InterPro" id="IPR029348">
    <property type="entry name" value="NTF-like"/>
</dbReference>
<evidence type="ECO:0000259" key="2">
    <source>
        <dbReference type="Pfam" id="PF22339"/>
    </source>
</evidence>
<dbReference type="RefSeq" id="WP_054404428.1">
    <property type="nucleotide sequence ID" value="NZ_LIUT01000005.1"/>
</dbReference>
<gene>
    <name evidence="3" type="ORF">AM231_21415</name>
</gene>
<protein>
    <submittedName>
        <fullName evidence="3">Uncharacterized protein</fullName>
    </submittedName>
</protein>
<dbReference type="Pfam" id="PF22339">
    <property type="entry name" value="YgxA-like_sub_bind"/>
    <property type="match status" value="1"/>
</dbReference>
<accession>A0A0M1NIN0</accession>
<organism evidence="3 4">
    <name type="scientific">Paenibacillus solani</name>
    <dbReference type="NCBI Taxonomy" id="1705565"/>
    <lineage>
        <taxon>Bacteria</taxon>
        <taxon>Bacillati</taxon>
        <taxon>Bacillota</taxon>
        <taxon>Bacilli</taxon>
        <taxon>Bacillales</taxon>
        <taxon>Paenibacillaceae</taxon>
        <taxon>Paenibacillus</taxon>
    </lineage>
</organism>